<comment type="caution">
    <text evidence="9">The sequence shown here is derived from an EMBL/GenBank/DDBJ whole genome shotgun (WGS) entry which is preliminary data.</text>
</comment>
<keyword evidence="10" id="KW-1185">Reference proteome</keyword>
<feature type="domain" description="Histidine kinase" evidence="8">
    <location>
        <begin position="112"/>
        <end position="326"/>
    </location>
</feature>
<dbReference type="EMBL" id="STFF01000001">
    <property type="protein sequence ID" value="THU41654.1"/>
    <property type="molecule type" value="Genomic_DNA"/>
</dbReference>
<evidence type="ECO:0000313" key="10">
    <source>
        <dbReference type="Proteomes" id="UP000306918"/>
    </source>
</evidence>
<evidence type="ECO:0000259" key="8">
    <source>
        <dbReference type="PROSITE" id="PS50109"/>
    </source>
</evidence>
<gene>
    <name evidence="9" type="ORF">FAM09_06025</name>
</gene>
<evidence type="ECO:0000256" key="1">
    <source>
        <dbReference type="ARBA" id="ARBA00000085"/>
    </source>
</evidence>
<dbReference type="SMART" id="SM00387">
    <property type="entry name" value="HATPase_c"/>
    <property type="match status" value="1"/>
</dbReference>
<dbReference type="AlphaFoldDB" id="A0A4S8I3L7"/>
<dbReference type="EC" id="2.7.13.3" evidence="2"/>
<comment type="catalytic activity">
    <reaction evidence="1">
        <text>ATP + protein L-histidine = ADP + protein N-phospho-L-histidine.</text>
        <dbReference type="EC" id="2.7.13.3"/>
    </reaction>
</comment>
<dbReference type="Proteomes" id="UP000306918">
    <property type="component" value="Unassembled WGS sequence"/>
</dbReference>
<evidence type="ECO:0000256" key="7">
    <source>
        <dbReference type="SAM" id="Phobius"/>
    </source>
</evidence>
<feature type="transmembrane region" description="Helical" evidence="7">
    <location>
        <begin position="9"/>
        <end position="32"/>
    </location>
</feature>
<keyword evidence="7" id="KW-1133">Transmembrane helix</keyword>
<dbReference type="SMART" id="SM00388">
    <property type="entry name" value="HisKA"/>
    <property type="match status" value="1"/>
</dbReference>
<evidence type="ECO:0000256" key="5">
    <source>
        <dbReference type="ARBA" id="ARBA00022777"/>
    </source>
</evidence>
<reference evidence="9 10" key="1">
    <citation type="submission" date="2019-04" db="EMBL/GenBank/DDBJ databases">
        <title>Niastella caeni sp. nov., isolated from activated sludge.</title>
        <authorList>
            <person name="Sheng M."/>
        </authorList>
    </citation>
    <scope>NUCLEOTIDE SEQUENCE [LARGE SCALE GENOMIC DNA]</scope>
    <source>
        <strain evidence="9 10">HX-2-15</strain>
    </source>
</reference>
<dbReference type="InterPro" id="IPR005467">
    <property type="entry name" value="His_kinase_dom"/>
</dbReference>
<proteinExistence type="predicted"/>
<evidence type="ECO:0000313" key="9">
    <source>
        <dbReference type="EMBL" id="THU41654.1"/>
    </source>
</evidence>
<protein>
    <recommendedName>
        <fullName evidence="2">histidine kinase</fullName>
        <ecNumber evidence="2">2.7.13.3</ecNumber>
    </recommendedName>
</protein>
<dbReference type="PANTHER" id="PTHR45453">
    <property type="entry name" value="PHOSPHATE REGULON SENSOR PROTEIN PHOR"/>
    <property type="match status" value="1"/>
</dbReference>
<dbReference type="Pfam" id="PF00512">
    <property type="entry name" value="HisKA"/>
    <property type="match status" value="1"/>
</dbReference>
<sequence>MDVFTKKRLVIASVVYWLLLAYIVIALVWWFIALEKQNHRMADYKISELKMDDPAFQAKYQVITDERHIKDVQYIGEGAIFLVVILIASIFVYHAVRRQIRLHSQQENFMMAITHELKTPIAIAKLNLETLLKYSLSEEKKQKMLQATLQETNRLNTLASNILVSSQLEGGRYRIAKEDLELSDLVKTAFNDFRNRFPDRQWQSEIEPEIDINGDSLLLQILVNNLIENAIKYSPKEGLITCKLHQKNKTILFQVMDEGAGIPDDEKKRIFEKFYRIGNETTRTTKGTGLGLYLCKKIVEDHNGHIKVADNLNRGSTFMVSFTVKHVHEQ</sequence>
<dbReference type="Pfam" id="PF02518">
    <property type="entry name" value="HATPase_c"/>
    <property type="match status" value="1"/>
</dbReference>
<dbReference type="InterPro" id="IPR036097">
    <property type="entry name" value="HisK_dim/P_sf"/>
</dbReference>
<dbReference type="InterPro" id="IPR003661">
    <property type="entry name" value="HisK_dim/P_dom"/>
</dbReference>
<feature type="transmembrane region" description="Helical" evidence="7">
    <location>
        <begin position="74"/>
        <end position="96"/>
    </location>
</feature>
<evidence type="ECO:0000256" key="3">
    <source>
        <dbReference type="ARBA" id="ARBA00022553"/>
    </source>
</evidence>
<dbReference type="PROSITE" id="PS50109">
    <property type="entry name" value="HIS_KIN"/>
    <property type="match status" value="1"/>
</dbReference>
<dbReference type="InterPro" id="IPR003594">
    <property type="entry name" value="HATPase_dom"/>
</dbReference>
<dbReference type="SUPFAM" id="SSF55874">
    <property type="entry name" value="ATPase domain of HSP90 chaperone/DNA topoisomerase II/histidine kinase"/>
    <property type="match status" value="1"/>
</dbReference>
<keyword evidence="4" id="KW-0808">Transferase</keyword>
<organism evidence="9 10">
    <name type="scientific">Niastella caeni</name>
    <dbReference type="NCBI Taxonomy" id="2569763"/>
    <lineage>
        <taxon>Bacteria</taxon>
        <taxon>Pseudomonadati</taxon>
        <taxon>Bacteroidota</taxon>
        <taxon>Chitinophagia</taxon>
        <taxon>Chitinophagales</taxon>
        <taxon>Chitinophagaceae</taxon>
        <taxon>Niastella</taxon>
    </lineage>
</organism>
<dbReference type="SUPFAM" id="SSF47384">
    <property type="entry name" value="Homodimeric domain of signal transducing histidine kinase"/>
    <property type="match status" value="1"/>
</dbReference>
<dbReference type="GO" id="GO:0000155">
    <property type="term" value="F:phosphorelay sensor kinase activity"/>
    <property type="evidence" value="ECO:0007669"/>
    <property type="project" value="InterPro"/>
</dbReference>
<dbReference type="GO" id="GO:0004721">
    <property type="term" value="F:phosphoprotein phosphatase activity"/>
    <property type="evidence" value="ECO:0007669"/>
    <property type="project" value="TreeGrafter"/>
</dbReference>
<dbReference type="RefSeq" id="WP_136576143.1">
    <property type="nucleotide sequence ID" value="NZ_STFF01000001.1"/>
</dbReference>
<dbReference type="FunFam" id="3.30.565.10:FF:000006">
    <property type="entry name" value="Sensor histidine kinase WalK"/>
    <property type="match status" value="1"/>
</dbReference>
<keyword evidence="7" id="KW-0812">Transmembrane</keyword>
<evidence type="ECO:0000256" key="2">
    <source>
        <dbReference type="ARBA" id="ARBA00012438"/>
    </source>
</evidence>
<dbReference type="OrthoDB" id="9804645at2"/>
<dbReference type="PRINTS" id="PR00344">
    <property type="entry name" value="BCTRLSENSOR"/>
</dbReference>
<dbReference type="InterPro" id="IPR036890">
    <property type="entry name" value="HATPase_C_sf"/>
</dbReference>
<dbReference type="Gene3D" id="1.10.287.130">
    <property type="match status" value="1"/>
</dbReference>
<keyword evidence="5" id="KW-0418">Kinase</keyword>
<accession>A0A4S8I3L7</accession>
<name>A0A4S8I3L7_9BACT</name>
<dbReference type="CDD" id="cd00075">
    <property type="entry name" value="HATPase"/>
    <property type="match status" value="1"/>
</dbReference>
<keyword evidence="7" id="KW-0472">Membrane</keyword>
<dbReference type="InterPro" id="IPR050351">
    <property type="entry name" value="BphY/WalK/GraS-like"/>
</dbReference>
<keyword evidence="6" id="KW-0902">Two-component regulatory system</keyword>
<evidence type="ECO:0000256" key="4">
    <source>
        <dbReference type="ARBA" id="ARBA00022679"/>
    </source>
</evidence>
<evidence type="ECO:0000256" key="6">
    <source>
        <dbReference type="ARBA" id="ARBA00023012"/>
    </source>
</evidence>
<dbReference type="CDD" id="cd00082">
    <property type="entry name" value="HisKA"/>
    <property type="match status" value="1"/>
</dbReference>
<dbReference type="GO" id="GO:0005886">
    <property type="term" value="C:plasma membrane"/>
    <property type="evidence" value="ECO:0007669"/>
    <property type="project" value="TreeGrafter"/>
</dbReference>
<dbReference type="GO" id="GO:0016036">
    <property type="term" value="P:cellular response to phosphate starvation"/>
    <property type="evidence" value="ECO:0007669"/>
    <property type="project" value="TreeGrafter"/>
</dbReference>
<dbReference type="InterPro" id="IPR004358">
    <property type="entry name" value="Sig_transdc_His_kin-like_C"/>
</dbReference>
<dbReference type="Gene3D" id="3.30.565.10">
    <property type="entry name" value="Histidine kinase-like ATPase, C-terminal domain"/>
    <property type="match status" value="1"/>
</dbReference>
<dbReference type="PANTHER" id="PTHR45453:SF1">
    <property type="entry name" value="PHOSPHATE REGULON SENSOR PROTEIN PHOR"/>
    <property type="match status" value="1"/>
</dbReference>
<keyword evidence="3" id="KW-0597">Phosphoprotein</keyword>